<keyword evidence="6" id="KW-0768">Sushi</keyword>
<keyword evidence="8" id="KW-1185">Reference proteome</keyword>
<evidence type="ECO:0000256" key="1">
    <source>
        <dbReference type="ARBA" id="ARBA00004370"/>
    </source>
</evidence>
<accession>A0A2Y9ILY2</accession>
<dbReference type="SUPFAM" id="SSF57535">
    <property type="entry name" value="Complement control module/SCR domain"/>
    <property type="match status" value="2"/>
</dbReference>
<evidence type="ECO:0000256" key="2">
    <source>
        <dbReference type="ARBA" id="ARBA00022737"/>
    </source>
</evidence>
<gene>
    <name evidence="9" type="primary">LOC111140353</name>
</gene>
<dbReference type="InterPro" id="IPR035976">
    <property type="entry name" value="Sushi/SCR/CCP_sf"/>
</dbReference>
<evidence type="ECO:0000256" key="5">
    <source>
        <dbReference type="ARBA" id="ARBA00023180"/>
    </source>
</evidence>
<comment type="caution">
    <text evidence="6">Lacks conserved residue(s) required for the propagation of feature annotation.</text>
</comment>
<dbReference type="InterPro" id="IPR051277">
    <property type="entry name" value="SEZ6_CSMD_C4BPB_Regulators"/>
</dbReference>
<dbReference type="OrthoDB" id="9740803at2759"/>
<dbReference type="GeneID" id="111140353"/>
<reference evidence="9" key="1">
    <citation type="submission" date="2025-08" db="UniProtKB">
        <authorList>
            <consortium name="RefSeq"/>
        </authorList>
    </citation>
    <scope>IDENTIFICATION</scope>
    <source>
        <tissue evidence="9">Blood</tissue>
    </source>
</reference>
<dbReference type="InterPro" id="IPR000436">
    <property type="entry name" value="Sushi_SCR_CCP_dom"/>
</dbReference>
<dbReference type="GO" id="GO:0016020">
    <property type="term" value="C:membrane"/>
    <property type="evidence" value="ECO:0007669"/>
    <property type="project" value="UniProtKB-SubCell"/>
</dbReference>
<dbReference type="Pfam" id="PF00084">
    <property type="entry name" value="Sushi"/>
    <property type="match status" value="2"/>
</dbReference>
<evidence type="ECO:0000313" key="8">
    <source>
        <dbReference type="Proteomes" id="UP000248482"/>
    </source>
</evidence>
<proteinExistence type="predicted"/>
<name>A0A2Y9ILY2_ENHLU</name>
<feature type="domain" description="Sushi" evidence="7">
    <location>
        <begin position="9"/>
        <end position="69"/>
    </location>
</feature>
<keyword evidence="5" id="KW-0325">Glycoprotein</keyword>
<dbReference type="FunFam" id="2.10.70.10:FF:000044">
    <property type="entry name" value="Complement component receptor type 1"/>
    <property type="match status" value="1"/>
</dbReference>
<evidence type="ECO:0000313" key="9">
    <source>
        <dbReference type="RefSeq" id="XP_022348339.1"/>
    </source>
</evidence>
<dbReference type="RefSeq" id="XP_022348339.1">
    <property type="nucleotide sequence ID" value="XM_022492631.1"/>
</dbReference>
<keyword evidence="2" id="KW-0677">Repeat</keyword>
<dbReference type="FunFam" id="2.10.70.10:FF:000038">
    <property type="entry name" value="Complement component receptor type 1"/>
    <property type="match status" value="1"/>
</dbReference>
<protein>
    <submittedName>
        <fullName evidence="9">Complement component receptor 1-like protein</fullName>
    </submittedName>
</protein>
<keyword evidence="3" id="KW-0472">Membrane</keyword>
<sequence length="190" mass="21050">MSLWSWPPGQCKAPEHLPFAKLANATDEYEFPIGTFLKYECRPGYYGRGFFITCLSNSVWSSAKNNCQRRSCGTPPEPANGKMTVHGDARFGSTVNYACNEGYRLIGKTSIACVISGKTVTWDDDPPVCESELKPSLFLPFPIDSKFPPEVIQILSGFLLCILSLKTYGVSGNCFLMFFPYVVPFLNLGT</sequence>
<dbReference type="KEGG" id="elk:111140353"/>
<keyword evidence="4 6" id="KW-1015">Disulfide bond</keyword>
<dbReference type="PANTHER" id="PTHR45656:SF15">
    <property type="entry name" value="SUSHI DOMAIN-CONTAINING PROTEIN"/>
    <property type="match status" value="1"/>
</dbReference>
<dbReference type="CDD" id="cd00033">
    <property type="entry name" value="CCP"/>
    <property type="match status" value="2"/>
</dbReference>
<dbReference type="AlphaFoldDB" id="A0A2Y9ILY2"/>
<evidence type="ECO:0000259" key="7">
    <source>
        <dbReference type="PROSITE" id="PS50923"/>
    </source>
</evidence>
<evidence type="ECO:0000256" key="4">
    <source>
        <dbReference type="ARBA" id="ARBA00023157"/>
    </source>
</evidence>
<dbReference type="Gene3D" id="2.10.70.10">
    <property type="entry name" value="Complement Module, domain 1"/>
    <property type="match status" value="2"/>
</dbReference>
<organism evidence="8 9">
    <name type="scientific">Enhydra lutris kenyoni</name>
    <name type="common">northern sea otter</name>
    <dbReference type="NCBI Taxonomy" id="391180"/>
    <lineage>
        <taxon>Eukaryota</taxon>
        <taxon>Metazoa</taxon>
        <taxon>Chordata</taxon>
        <taxon>Craniata</taxon>
        <taxon>Vertebrata</taxon>
        <taxon>Euteleostomi</taxon>
        <taxon>Mammalia</taxon>
        <taxon>Eutheria</taxon>
        <taxon>Laurasiatheria</taxon>
        <taxon>Carnivora</taxon>
        <taxon>Caniformia</taxon>
        <taxon>Musteloidea</taxon>
        <taxon>Mustelidae</taxon>
        <taxon>Lutrinae</taxon>
        <taxon>Enhydra</taxon>
    </lineage>
</organism>
<dbReference type="PROSITE" id="PS50923">
    <property type="entry name" value="SUSHI"/>
    <property type="match status" value="2"/>
</dbReference>
<dbReference type="GO" id="GO:0050776">
    <property type="term" value="P:regulation of immune response"/>
    <property type="evidence" value="ECO:0007669"/>
    <property type="project" value="UniProtKB-ARBA"/>
</dbReference>
<comment type="subcellular location">
    <subcellularLocation>
        <location evidence="1">Membrane</location>
    </subcellularLocation>
</comment>
<feature type="disulfide bond" evidence="6">
    <location>
        <begin position="11"/>
        <end position="54"/>
    </location>
</feature>
<feature type="domain" description="Sushi" evidence="7">
    <location>
        <begin position="70"/>
        <end position="131"/>
    </location>
</feature>
<evidence type="ECO:0000256" key="3">
    <source>
        <dbReference type="ARBA" id="ARBA00023136"/>
    </source>
</evidence>
<dbReference type="SMART" id="SM00032">
    <property type="entry name" value="CCP"/>
    <property type="match status" value="2"/>
</dbReference>
<dbReference type="PANTHER" id="PTHR45656">
    <property type="entry name" value="PROTEIN CBR-CLEC-78"/>
    <property type="match status" value="1"/>
</dbReference>
<dbReference type="Proteomes" id="UP000248482">
    <property type="component" value="Unplaced"/>
</dbReference>
<evidence type="ECO:0000256" key="6">
    <source>
        <dbReference type="PROSITE-ProRule" id="PRU00302"/>
    </source>
</evidence>